<evidence type="ECO:0000313" key="4">
    <source>
        <dbReference type="RefSeq" id="XP_031556332.1"/>
    </source>
</evidence>
<dbReference type="GeneID" id="116293075"/>
<keyword evidence="1" id="KW-0175">Coiled coil</keyword>
<feature type="coiled-coil region" evidence="1">
    <location>
        <begin position="797"/>
        <end position="891"/>
    </location>
</feature>
<dbReference type="InParanoid" id="A0A6P8HUP6"/>
<feature type="region of interest" description="Disordered" evidence="2">
    <location>
        <begin position="1"/>
        <end position="20"/>
    </location>
</feature>
<dbReference type="AlphaFoldDB" id="A0A6P8HUP6"/>
<dbReference type="KEGG" id="aten:116293075"/>
<feature type="region of interest" description="Disordered" evidence="2">
    <location>
        <begin position="1055"/>
        <end position="1075"/>
    </location>
</feature>
<accession>A0A6P8HUP6</accession>
<organism evidence="3 4">
    <name type="scientific">Actinia tenebrosa</name>
    <name type="common">Australian red waratah sea anemone</name>
    <dbReference type="NCBI Taxonomy" id="6105"/>
    <lineage>
        <taxon>Eukaryota</taxon>
        <taxon>Metazoa</taxon>
        <taxon>Cnidaria</taxon>
        <taxon>Anthozoa</taxon>
        <taxon>Hexacorallia</taxon>
        <taxon>Actiniaria</taxon>
        <taxon>Actiniidae</taxon>
        <taxon>Actinia</taxon>
    </lineage>
</organism>
<feature type="compositionally biased region" description="Polar residues" evidence="2">
    <location>
        <begin position="338"/>
        <end position="355"/>
    </location>
</feature>
<feature type="region of interest" description="Disordered" evidence="2">
    <location>
        <begin position="408"/>
        <end position="427"/>
    </location>
</feature>
<feature type="coiled-coil region" evidence="1">
    <location>
        <begin position="1014"/>
        <end position="1048"/>
    </location>
</feature>
<dbReference type="GO" id="GO:0032007">
    <property type="term" value="P:negative regulation of TOR signaling"/>
    <property type="evidence" value="ECO:0007669"/>
    <property type="project" value="TreeGrafter"/>
</dbReference>
<dbReference type="PANTHER" id="PTHR15154">
    <property type="entry name" value="HAMARTIN"/>
    <property type="match status" value="1"/>
</dbReference>
<dbReference type="FunCoup" id="A0A6P8HUP6">
    <property type="interactions" value="1956"/>
</dbReference>
<proteinExistence type="predicted"/>
<name>A0A6P8HUP6_ACTTE</name>
<dbReference type="GO" id="GO:0008285">
    <property type="term" value="P:negative regulation of cell population proliferation"/>
    <property type="evidence" value="ECO:0007669"/>
    <property type="project" value="TreeGrafter"/>
</dbReference>
<dbReference type="GO" id="GO:0051726">
    <property type="term" value="P:regulation of cell cycle"/>
    <property type="evidence" value="ECO:0007669"/>
    <property type="project" value="TreeGrafter"/>
</dbReference>
<keyword evidence="3" id="KW-1185">Reference proteome</keyword>
<feature type="region of interest" description="Disordered" evidence="2">
    <location>
        <begin position="335"/>
        <end position="359"/>
    </location>
</feature>
<dbReference type="Pfam" id="PF04388">
    <property type="entry name" value="Hamartin"/>
    <property type="match status" value="1"/>
</dbReference>
<dbReference type="Proteomes" id="UP000515163">
    <property type="component" value="Unplaced"/>
</dbReference>
<sequence>MSSSGPSSTSSGSESTSDRPTELIALLDSENAETVEQTKAIIHENLYKSRDTSLLNALVDCYLETRSPTALQILTNVHEARTHNLFEKLNDCLRHCGLRGRIDTMTLLGHIVRKQPSWLYKIVKTPLFETVIKSMKSESDVLYLMNGALTITTLLPIIASYVESWLNDVFDVYTRLAGFLNSRPGNIPDIYMLHLHVSVYFYFHRIYAMYPNNFVMFLRGYCHNNARKQIVFQTIIKPMLEHVRLHPCLITETSQSETGKHRWRKKEPQDIVIECENMSLDPLDRLQTDSSLTTSWTSLHDALGNTQDKSVNSVLTTSEDLNKEVCDVPIIKERRMSDSATQTGKSLQSGDSGTGSIPLVSSEDFNSAWSPTEMCGLSTPPSSHMSPATSSQDLVAVQANLSISQCSTPGFASTPGDSPTSSLAGDLAQSSPALLKNRKTLAKTLSGKSTPSKTVGLDSPLIHRALNSMSIQTKAETSTPKTETLVTDSSHVLSSPEVESSKFNYERQTSELSVQSEPITPIDKSLTYDYIRNVKPEHEMQEQLTCSDHSETMDNATKEIKRILSQNDFASLQNAESPVNPPPSLDASLVSNSNFSSNGILSQGLQHINLSNDKFTIGMSDDVEKIMKDVSKHALEEPNLMPYKSESKNTLVSHSSEISEGSRTRLVTPTPQDDHQNSYNSETLAMLLNQKGQYPGARHEQDDDYKRCLSPRPTPIELLDNYIQVGSGVQLNELSRISLVSSPETDWTHFGGEAPVDEITILRGQIQLLHFQLLYERHKCYQHAIRNRRLIGKTFKAVQYEEELLAIKDHLRLQEEKMRELTESLIKQTEDNSKFKEITSGWDNQQQTQLRNLLNENAKLQHDKKMLNDTLENQKKEHDSLQMKLHQCESKIFTLQNEIDCMKPKLAEKSQLKSEIERLIKELVIMGELNQHHKDMMEKAAVDKGKKPEASLQFYACQKELTASKQMVRKQKTEIEALHSKVAELEKHLTKKDVEMKEFRKFSESLNGIYLAKHKALEEKYTAQKKINQTLEARILNLQLALEDTKHENTMQAAAKTKTRATRATSPIQEETSSG</sequence>
<evidence type="ECO:0000313" key="3">
    <source>
        <dbReference type="Proteomes" id="UP000515163"/>
    </source>
</evidence>
<dbReference type="OrthoDB" id="6022054at2759"/>
<dbReference type="RefSeq" id="XP_031556332.1">
    <property type="nucleotide sequence ID" value="XM_031700472.1"/>
</dbReference>
<dbReference type="InterPro" id="IPR007483">
    <property type="entry name" value="Hamartin"/>
</dbReference>
<gene>
    <name evidence="4" type="primary">LOC116293075</name>
</gene>
<dbReference type="PANTHER" id="PTHR15154:SF2">
    <property type="entry name" value="HAMARTIN"/>
    <property type="match status" value="1"/>
</dbReference>
<feature type="compositionally biased region" description="Polar residues" evidence="2">
    <location>
        <begin position="648"/>
        <end position="676"/>
    </location>
</feature>
<reference evidence="4" key="1">
    <citation type="submission" date="2025-08" db="UniProtKB">
        <authorList>
            <consortium name="RefSeq"/>
        </authorList>
    </citation>
    <scope>IDENTIFICATION</scope>
    <source>
        <tissue evidence="4">Tentacle</tissue>
    </source>
</reference>
<feature type="compositionally biased region" description="Low complexity" evidence="2">
    <location>
        <begin position="1"/>
        <end position="15"/>
    </location>
</feature>
<dbReference type="GO" id="GO:0033596">
    <property type="term" value="C:TSC1-TSC2 complex"/>
    <property type="evidence" value="ECO:0007669"/>
    <property type="project" value="TreeGrafter"/>
</dbReference>
<evidence type="ECO:0000256" key="2">
    <source>
        <dbReference type="SAM" id="MobiDB-lite"/>
    </source>
</evidence>
<protein>
    <submittedName>
        <fullName evidence="4">Hamartin-like</fullName>
    </submittedName>
</protein>
<feature type="region of interest" description="Disordered" evidence="2">
    <location>
        <begin position="645"/>
        <end position="676"/>
    </location>
</feature>
<feature type="compositionally biased region" description="Polar residues" evidence="2">
    <location>
        <begin position="1066"/>
        <end position="1075"/>
    </location>
</feature>
<evidence type="ECO:0000256" key="1">
    <source>
        <dbReference type="SAM" id="Coils"/>
    </source>
</evidence>